<feature type="domain" description="Helix-turn-helix" evidence="1">
    <location>
        <begin position="63"/>
        <end position="111"/>
    </location>
</feature>
<dbReference type="EMBL" id="CP113787">
    <property type="protein sequence ID" value="WAL43757.1"/>
    <property type="molecule type" value="Genomic_DNA"/>
</dbReference>
<reference evidence="2" key="1">
    <citation type="submission" date="2022-11" db="EMBL/GenBank/DDBJ databases">
        <title>Dental biofilm bacteria. Genome sequencing and assembly.</title>
        <authorList>
            <person name="Robertsson C."/>
        </authorList>
    </citation>
    <scope>NUCLEOTIDE SEQUENCE</scope>
    <source>
        <strain evidence="2">CW</strain>
    </source>
</reference>
<dbReference type="Proteomes" id="UP001163127">
    <property type="component" value="Chromosome"/>
</dbReference>
<dbReference type="AlphaFoldDB" id="A0AA47IME4"/>
<evidence type="ECO:0000313" key="3">
    <source>
        <dbReference type="Proteomes" id="UP001163127"/>
    </source>
</evidence>
<dbReference type="GO" id="GO:0003677">
    <property type="term" value="F:DNA binding"/>
    <property type="evidence" value="ECO:0007669"/>
    <property type="project" value="InterPro"/>
</dbReference>
<organism evidence="2 3">
    <name type="scientific">Actinomyces naeslundii</name>
    <dbReference type="NCBI Taxonomy" id="1655"/>
    <lineage>
        <taxon>Bacteria</taxon>
        <taxon>Bacillati</taxon>
        <taxon>Actinomycetota</taxon>
        <taxon>Actinomycetes</taxon>
        <taxon>Actinomycetales</taxon>
        <taxon>Actinomycetaceae</taxon>
        <taxon>Actinomyces</taxon>
    </lineage>
</organism>
<accession>A0AA47IME4</accession>
<dbReference type="InterPro" id="IPR041657">
    <property type="entry name" value="HTH_17"/>
</dbReference>
<proteinExistence type="predicted"/>
<evidence type="ECO:0000313" key="2">
    <source>
        <dbReference type="EMBL" id="WAL43757.1"/>
    </source>
</evidence>
<gene>
    <name evidence="2" type="ORF">OFA60_04145</name>
</gene>
<sequence length="149" mass="16296">MKPTPQTHHTIEASTISDEEIAVLRNTAETLPQGSPAAILLEHVIMAAQSGQDITTLSTDKDLTPNQAATLLQVSRPHVYKLMDTGLLRFHQVGKDRRVHTTEVIDYIDRRERASAQMAEDLASRQSGLNAAMDAAAPLSNDDIAELRS</sequence>
<dbReference type="Pfam" id="PF12728">
    <property type="entry name" value="HTH_17"/>
    <property type="match status" value="1"/>
</dbReference>
<dbReference type="InterPro" id="IPR010093">
    <property type="entry name" value="SinI_DNA-bd"/>
</dbReference>
<protein>
    <submittedName>
        <fullName evidence="2">Helix-turn-helix domain-containing protein</fullName>
    </submittedName>
</protein>
<dbReference type="RefSeq" id="WP_076140326.1">
    <property type="nucleotide sequence ID" value="NZ_CP113787.1"/>
</dbReference>
<evidence type="ECO:0000259" key="1">
    <source>
        <dbReference type="Pfam" id="PF12728"/>
    </source>
</evidence>
<dbReference type="NCBIfam" id="TIGR01764">
    <property type="entry name" value="excise"/>
    <property type="match status" value="1"/>
</dbReference>
<name>A0AA47IME4_ACTNA</name>